<proteinExistence type="predicted"/>
<reference evidence="1 2" key="1">
    <citation type="submission" date="2018-04" db="EMBL/GenBank/DDBJ databases">
        <authorList>
            <person name="Li J."/>
        </authorList>
    </citation>
    <scope>NUCLEOTIDE SEQUENCE [LARGE SCALE GENOMIC DNA]</scope>
    <source>
        <strain evidence="2">30A</strain>
    </source>
</reference>
<keyword evidence="2" id="KW-1185">Reference proteome</keyword>
<name>A0A2S0WWE3_9MICO</name>
<gene>
    <name evidence="1" type="ORF">DCE93_07995</name>
</gene>
<dbReference type="AlphaFoldDB" id="A0A2S0WWE3"/>
<evidence type="ECO:0000313" key="2">
    <source>
        <dbReference type="Proteomes" id="UP000244729"/>
    </source>
</evidence>
<evidence type="ECO:0000313" key="1">
    <source>
        <dbReference type="EMBL" id="AWB95610.1"/>
    </source>
</evidence>
<accession>A0A2S0WWE3</accession>
<sequence length="61" mass="6422">MRGGMHAPDAAASGAGTLMIDRVSFAAPFGPLGVIAELVIGPYLHRLIERRNEYLAASSPE</sequence>
<dbReference type="KEGG" id="agm:DCE93_07995"/>
<dbReference type="Proteomes" id="UP000244729">
    <property type="component" value="Chromosome"/>
</dbReference>
<dbReference type="EMBL" id="CP028913">
    <property type="protein sequence ID" value="AWB95610.1"/>
    <property type="molecule type" value="Genomic_DNA"/>
</dbReference>
<organism evidence="1 2">
    <name type="scientific">Agromyces badenianii</name>
    <dbReference type="NCBI Taxonomy" id="2080742"/>
    <lineage>
        <taxon>Bacteria</taxon>
        <taxon>Bacillati</taxon>
        <taxon>Actinomycetota</taxon>
        <taxon>Actinomycetes</taxon>
        <taxon>Micrococcales</taxon>
        <taxon>Microbacteriaceae</taxon>
        <taxon>Agromyces</taxon>
    </lineage>
</organism>
<protein>
    <submittedName>
        <fullName evidence="1">Uncharacterized protein</fullName>
    </submittedName>
</protein>